<feature type="signal peptide" evidence="1">
    <location>
        <begin position="1"/>
        <end position="19"/>
    </location>
</feature>
<feature type="chain" id="PRO_5001728873" evidence="1">
    <location>
        <begin position="20"/>
        <end position="424"/>
    </location>
</feature>
<evidence type="ECO:0000256" key="1">
    <source>
        <dbReference type="SAM" id="SignalP"/>
    </source>
</evidence>
<accession>A0A077ZPR7</accession>
<dbReference type="InParanoid" id="A0A077ZPR7"/>
<dbReference type="AlphaFoldDB" id="A0A077ZPR7"/>
<evidence type="ECO:0000313" key="3">
    <source>
        <dbReference type="Proteomes" id="UP000039865"/>
    </source>
</evidence>
<organism evidence="2 3">
    <name type="scientific">Stylonychia lemnae</name>
    <name type="common">Ciliate</name>
    <dbReference type="NCBI Taxonomy" id="5949"/>
    <lineage>
        <taxon>Eukaryota</taxon>
        <taxon>Sar</taxon>
        <taxon>Alveolata</taxon>
        <taxon>Ciliophora</taxon>
        <taxon>Intramacronucleata</taxon>
        <taxon>Spirotrichea</taxon>
        <taxon>Stichotrichia</taxon>
        <taxon>Sporadotrichida</taxon>
        <taxon>Oxytrichidae</taxon>
        <taxon>Stylonychinae</taxon>
        <taxon>Stylonychia</taxon>
    </lineage>
</organism>
<gene>
    <name evidence="2" type="primary">Contig7731.g8239</name>
    <name evidence="2" type="ORF">STYLEM_399</name>
</gene>
<keyword evidence="1" id="KW-0732">Signal</keyword>
<dbReference type="Proteomes" id="UP000039865">
    <property type="component" value="Unassembled WGS sequence"/>
</dbReference>
<protein>
    <submittedName>
        <fullName evidence="2">Uncharacterized protein</fullName>
    </submittedName>
</protein>
<dbReference type="EMBL" id="CCKQ01000393">
    <property type="protein sequence ID" value="CDW71454.1"/>
    <property type="molecule type" value="Genomic_DNA"/>
</dbReference>
<keyword evidence="3" id="KW-1185">Reference proteome</keyword>
<proteinExistence type="predicted"/>
<reference evidence="2 3" key="1">
    <citation type="submission" date="2014-06" db="EMBL/GenBank/DDBJ databases">
        <authorList>
            <person name="Swart Estienne"/>
        </authorList>
    </citation>
    <scope>NUCLEOTIDE SEQUENCE [LARGE SCALE GENOMIC DNA]</scope>
    <source>
        <strain evidence="2 3">130c</strain>
    </source>
</reference>
<sequence>MKNGLYLSIFFLVIGITQSVLIELSKKHIIDRLIIDSGFFQSSINRKLQQLHRPRFEVSLDYSTLVIEDPYDSYQKAIKYTIQGKASEEFFTSVVLTRLVPSQPWESYKNKLVCEVQIYGIEDDTELKNVVEAVVSRMAHIFSDWTNNAMQESQEQFYISHLIMYMFTRDSDYYYTNGESFFYDYSGHELVKVLGDTTEVTQSLYQNVPKHQQPRYLGITLNDQLLKKVLLVPEIIKMNVFKASVVFTKLENLYHEKELVNIIFNPKDTQLSWLESAINNIKLEFKQDRIEANIGNIEDEQMIAKGLINFFFRKFFRKLTSKPLQIPEGFPRFDLESILESFKLNVGPGYLDFSIENLDLNMIPHYGFNFVTMVRDVSTGYNNDERYKRDEYNRQQEIERLRKQQQEEIKRREEERARNQYSYL</sequence>
<evidence type="ECO:0000313" key="2">
    <source>
        <dbReference type="EMBL" id="CDW71454.1"/>
    </source>
</evidence>
<name>A0A077ZPR7_STYLE</name>